<name>A0A841CCP6_9PSEU</name>
<reference evidence="7 8" key="1">
    <citation type="submission" date="2020-08" db="EMBL/GenBank/DDBJ databases">
        <title>Genomic Encyclopedia of Type Strains, Phase III (KMG-III): the genomes of soil and plant-associated and newly described type strains.</title>
        <authorList>
            <person name="Whitman W."/>
        </authorList>
    </citation>
    <scope>NUCLEOTIDE SEQUENCE [LARGE SCALE GENOMIC DNA]</scope>
    <source>
        <strain evidence="7 8">CECT 8640</strain>
    </source>
</reference>
<dbReference type="GO" id="GO:0032259">
    <property type="term" value="P:methylation"/>
    <property type="evidence" value="ECO:0007669"/>
    <property type="project" value="UniProtKB-KW"/>
</dbReference>
<dbReference type="InterPro" id="IPR029063">
    <property type="entry name" value="SAM-dependent_MTases_sf"/>
</dbReference>
<dbReference type="SUPFAM" id="SSF53335">
    <property type="entry name" value="S-adenosyl-L-methionine-dependent methyltransferases"/>
    <property type="match status" value="1"/>
</dbReference>
<evidence type="ECO:0000313" key="8">
    <source>
        <dbReference type="Proteomes" id="UP000547510"/>
    </source>
</evidence>
<dbReference type="InterPro" id="IPR001077">
    <property type="entry name" value="COMT_C"/>
</dbReference>
<organism evidence="7 8">
    <name type="scientific">Saccharothrix tamanrassetensis</name>
    <dbReference type="NCBI Taxonomy" id="1051531"/>
    <lineage>
        <taxon>Bacteria</taxon>
        <taxon>Bacillati</taxon>
        <taxon>Actinomycetota</taxon>
        <taxon>Actinomycetes</taxon>
        <taxon>Pseudonocardiales</taxon>
        <taxon>Pseudonocardiaceae</taxon>
        <taxon>Saccharothrix</taxon>
    </lineage>
</organism>
<proteinExistence type="predicted"/>
<sequence length="355" mass="38054">MTEQVVNDPAGHADAVFTGTGTADHLTQMLSGMSISAVVQAAAQLGLADAIGEEPVGVTELAEKVGADRTALRRLMRSLATLGVFHATDVDTYAHTDVSRVLRADAEGGMRDVVLLAARDWNWRLWRRLADAVRGTDVATEEFGKDLYSYLAEDAPEDHVIFDAAMAAATDGLVGPVVDRLDVTGVRTVADVGGGEGTLIRGVLERHADVTGMVVDLADVLPRIDPELTAGSLSDRFSAVVADCLDSIPVRADLYLLKHMVHQWNDEDCVRLLGNVAAAAAPGGRVVVIEQVVRGDGPDAAFTMIMDLQMMLIVPGRERTEEDFAELFERAGLEFVGITPTESMVNLIEARVPLR</sequence>
<dbReference type="Pfam" id="PF08100">
    <property type="entry name" value="Dimerisation"/>
    <property type="match status" value="1"/>
</dbReference>
<dbReference type="Pfam" id="PF00891">
    <property type="entry name" value="Methyltransf_2"/>
    <property type="match status" value="1"/>
</dbReference>
<dbReference type="Gene3D" id="1.10.287.1350">
    <property type="match status" value="1"/>
</dbReference>
<dbReference type="AlphaFoldDB" id="A0A841CCP6"/>
<protein>
    <submittedName>
        <fullName evidence="7">C-methyltransferase</fullName>
        <ecNumber evidence="7">2.1.1.-</ecNumber>
    </submittedName>
</protein>
<keyword evidence="3" id="KW-0949">S-adenosyl-L-methionine</keyword>
<evidence type="ECO:0000256" key="3">
    <source>
        <dbReference type="ARBA" id="ARBA00022691"/>
    </source>
</evidence>
<evidence type="ECO:0000256" key="2">
    <source>
        <dbReference type="ARBA" id="ARBA00022679"/>
    </source>
</evidence>
<dbReference type="Gene3D" id="3.40.50.150">
    <property type="entry name" value="Vaccinia Virus protein VP39"/>
    <property type="match status" value="1"/>
</dbReference>
<dbReference type="InterPro" id="IPR016461">
    <property type="entry name" value="COMT-like"/>
</dbReference>
<dbReference type="GO" id="GO:0046983">
    <property type="term" value="F:protein dimerization activity"/>
    <property type="evidence" value="ECO:0007669"/>
    <property type="project" value="InterPro"/>
</dbReference>
<accession>A0A841CCP6</accession>
<dbReference type="SUPFAM" id="SSF46785">
    <property type="entry name" value="Winged helix' DNA-binding domain"/>
    <property type="match status" value="1"/>
</dbReference>
<dbReference type="CDD" id="cd02440">
    <property type="entry name" value="AdoMet_MTases"/>
    <property type="match status" value="1"/>
</dbReference>
<feature type="domain" description="O-methyltransferase C-terminal" evidence="5">
    <location>
        <begin position="126"/>
        <end position="333"/>
    </location>
</feature>
<dbReference type="GO" id="GO:0008171">
    <property type="term" value="F:O-methyltransferase activity"/>
    <property type="evidence" value="ECO:0007669"/>
    <property type="project" value="InterPro"/>
</dbReference>
<dbReference type="EC" id="2.1.1.-" evidence="7"/>
<dbReference type="InterPro" id="IPR036390">
    <property type="entry name" value="WH_DNA-bd_sf"/>
</dbReference>
<keyword evidence="8" id="KW-1185">Reference proteome</keyword>
<comment type="caution">
    <text evidence="7">The sequence shown here is derived from an EMBL/GenBank/DDBJ whole genome shotgun (WGS) entry which is preliminary data.</text>
</comment>
<evidence type="ECO:0000259" key="6">
    <source>
        <dbReference type="Pfam" id="PF08100"/>
    </source>
</evidence>
<evidence type="ECO:0000256" key="1">
    <source>
        <dbReference type="ARBA" id="ARBA00022603"/>
    </source>
</evidence>
<dbReference type="Proteomes" id="UP000547510">
    <property type="component" value="Unassembled WGS sequence"/>
</dbReference>
<dbReference type="PANTHER" id="PTHR43712:SF2">
    <property type="entry name" value="O-METHYLTRANSFERASE CICE"/>
    <property type="match status" value="1"/>
</dbReference>
<dbReference type="PANTHER" id="PTHR43712">
    <property type="entry name" value="PUTATIVE (AFU_ORTHOLOGUE AFUA_4G14580)-RELATED"/>
    <property type="match status" value="1"/>
</dbReference>
<evidence type="ECO:0000313" key="7">
    <source>
        <dbReference type="EMBL" id="MBB5953785.1"/>
    </source>
</evidence>
<feature type="domain" description="O-methyltransferase dimerisation" evidence="6">
    <location>
        <begin position="28"/>
        <end position="102"/>
    </location>
</feature>
<dbReference type="InterPro" id="IPR036388">
    <property type="entry name" value="WH-like_DNA-bd_sf"/>
</dbReference>
<evidence type="ECO:0000256" key="4">
    <source>
        <dbReference type="PIRSR" id="PIRSR005739-1"/>
    </source>
</evidence>
<dbReference type="PIRSF" id="PIRSF005739">
    <property type="entry name" value="O-mtase"/>
    <property type="match status" value="1"/>
</dbReference>
<evidence type="ECO:0000259" key="5">
    <source>
        <dbReference type="Pfam" id="PF00891"/>
    </source>
</evidence>
<dbReference type="RefSeq" id="WP_184687565.1">
    <property type="nucleotide sequence ID" value="NZ_JACHJN010000001.1"/>
</dbReference>
<keyword evidence="1 7" id="KW-0489">Methyltransferase</keyword>
<keyword evidence="2 7" id="KW-0808">Transferase</keyword>
<dbReference type="Gene3D" id="1.10.10.10">
    <property type="entry name" value="Winged helix-like DNA-binding domain superfamily/Winged helix DNA-binding domain"/>
    <property type="match status" value="1"/>
</dbReference>
<feature type="active site" description="Proton acceptor" evidence="4">
    <location>
        <position position="262"/>
    </location>
</feature>
<dbReference type="EMBL" id="JACHJN010000001">
    <property type="protein sequence ID" value="MBB5953785.1"/>
    <property type="molecule type" value="Genomic_DNA"/>
</dbReference>
<gene>
    <name evidence="7" type="ORF">FHS29_000355</name>
</gene>
<dbReference type="PROSITE" id="PS51683">
    <property type="entry name" value="SAM_OMT_II"/>
    <property type="match status" value="1"/>
</dbReference>
<dbReference type="InterPro" id="IPR012967">
    <property type="entry name" value="COMT_dimerisation"/>
</dbReference>